<dbReference type="GeneID" id="20327883"/>
<keyword evidence="2" id="KW-1185">Reference proteome</keyword>
<reference evidence="1 2" key="1">
    <citation type="submission" date="2013-11" db="EMBL/GenBank/DDBJ databases">
        <title>Opisthorchis viverrini - life in the bile duct.</title>
        <authorList>
            <person name="Young N.D."/>
            <person name="Nagarajan N."/>
            <person name="Lin S.J."/>
            <person name="Korhonen P.K."/>
            <person name="Jex A.R."/>
            <person name="Hall R.S."/>
            <person name="Safavi-Hemami H."/>
            <person name="Kaewkong W."/>
            <person name="Bertrand D."/>
            <person name="Gao S."/>
            <person name="Seet Q."/>
            <person name="Wongkham S."/>
            <person name="Teh B.T."/>
            <person name="Wongkham C."/>
            <person name="Intapan P.M."/>
            <person name="Maleewong W."/>
            <person name="Yang X."/>
            <person name="Hu M."/>
            <person name="Wang Z."/>
            <person name="Hofmann A."/>
            <person name="Sternberg P.W."/>
            <person name="Tan P."/>
            <person name="Wang J."/>
            <person name="Gasser R.B."/>
        </authorList>
    </citation>
    <scope>NUCLEOTIDE SEQUENCE [LARGE SCALE GENOMIC DNA]</scope>
</reference>
<dbReference type="RefSeq" id="XP_009168430.1">
    <property type="nucleotide sequence ID" value="XM_009170166.1"/>
</dbReference>
<proteinExistence type="predicted"/>
<organism evidence="1 2">
    <name type="scientific">Opisthorchis viverrini</name>
    <name type="common">Southeast Asian liver fluke</name>
    <dbReference type="NCBI Taxonomy" id="6198"/>
    <lineage>
        <taxon>Eukaryota</taxon>
        <taxon>Metazoa</taxon>
        <taxon>Spiralia</taxon>
        <taxon>Lophotrochozoa</taxon>
        <taxon>Platyhelminthes</taxon>
        <taxon>Trematoda</taxon>
        <taxon>Digenea</taxon>
        <taxon>Opisthorchiida</taxon>
        <taxon>Opisthorchiata</taxon>
        <taxon>Opisthorchiidae</taxon>
        <taxon>Opisthorchis</taxon>
    </lineage>
</organism>
<dbReference type="EMBL" id="KL596713">
    <property type="protein sequence ID" value="KER27849.1"/>
    <property type="molecule type" value="Genomic_DNA"/>
</dbReference>
<dbReference type="CTD" id="20327883"/>
<dbReference type="AlphaFoldDB" id="A0A075AFK4"/>
<accession>A0A075AFK4</accession>
<evidence type="ECO:0000313" key="2">
    <source>
        <dbReference type="Proteomes" id="UP000054324"/>
    </source>
</evidence>
<gene>
    <name evidence="1" type="ORF">T265_13716</name>
</gene>
<dbReference type="Proteomes" id="UP000054324">
    <property type="component" value="Unassembled WGS sequence"/>
</dbReference>
<feature type="non-terminal residue" evidence="1">
    <location>
        <position position="77"/>
    </location>
</feature>
<protein>
    <submittedName>
        <fullName evidence="1">Uncharacterized protein</fullName>
    </submittedName>
</protein>
<name>A0A075AFK4_OPIVI</name>
<evidence type="ECO:0000313" key="1">
    <source>
        <dbReference type="EMBL" id="KER27849.1"/>
    </source>
</evidence>
<sequence>MLTETRGLRLPDELQKGRNRYMYEYPWRVGILVGLYKITECVAPGHLMSQLVRYSRYRDMYRRNTLVVRLLKLLAAY</sequence>
<dbReference type="KEGG" id="ovi:T265_13716"/>